<feature type="domain" description="Peptidase S74" evidence="1">
    <location>
        <begin position="62"/>
        <end position="151"/>
    </location>
</feature>
<reference evidence="2 3" key="1">
    <citation type="journal article" date="2016" name="Nat. Commun.">
        <title>Thousands of microbial genomes shed light on interconnected biogeochemical processes in an aquifer system.</title>
        <authorList>
            <person name="Anantharaman K."/>
            <person name="Brown C.T."/>
            <person name="Hug L.A."/>
            <person name="Sharon I."/>
            <person name="Castelle C.J."/>
            <person name="Probst A.J."/>
            <person name="Thomas B.C."/>
            <person name="Singh A."/>
            <person name="Wilkins M.J."/>
            <person name="Karaoz U."/>
            <person name="Brodie E.L."/>
            <person name="Williams K.H."/>
            <person name="Hubbard S.S."/>
            <person name="Banfield J.F."/>
        </authorList>
    </citation>
    <scope>NUCLEOTIDE SEQUENCE [LARGE SCALE GENOMIC DNA]</scope>
</reference>
<evidence type="ECO:0000313" key="3">
    <source>
        <dbReference type="Proteomes" id="UP000177996"/>
    </source>
</evidence>
<evidence type="ECO:0000259" key="1">
    <source>
        <dbReference type="PROSITE" id="PS51688"/>
    </source>
</evidence>
<comment type="caution">
    <text evidence="2">The sequence shown here is derived from an EMBL/GenBank/DDBJ whole genome shotgun (WGS) entry which is preliminary data.</text>
</comment>
<organism evidence="2 3">
    <name type="scientific">Candidatus Lloydbacteria bacterium RIFCSPHIGHO2_02_FULL_50_13</name>
    <dbReference type="NCBI Taxonomy" id="1798661"/>
    <lineage>
        <taxon>Bacteria</taxon>
        <taxon>Candidatus Lloydiibacteriota</taxon>
    </lineage>
</organism>
<dbReference type="AlphaFoldDB" id="A0A1G2DA46"/>
<sequence>MYDWNDAIYYIDMNLSSYTNHFARNYGWSVREYDWNNPGYYTDLDNTSVLNSLYANQFVYSSDISLKKDVKTISSALEKVLHLRGVEFTWKADNTASVGLVAQEVESVFPELVHAEPQSGLKAVQYGNLVGPLVEAVRELKAENDDLRARVERLEARN</sequence>
<proteinExistence type="predicted"/>
<dbReference type="EMBL" id="MHLL01000009">
    <property type="protein sequence ID" value="OGZ10486.1"/>
    <property type="molecule type" value="Genomic_DNA"/>
</dbReference>
<accession>A0A1G2DA46</accession>
<dbReference type="STRING" id="1798661.A3D65_04750"/>
<gene>
    <name evidence="2" type="ORF">A3D65_04750</name>
</gene>
<dbReference type="PROSITE" id="PS51688">
    <property type="entry name" value="ICA"/>
    <property type="match status" value="1"/>
</dbReference>
<protein>
    <recommendedName>
        <fullName evidence="1">Peptidase S74 domain-containing protein</fullName>
    </recommendedName>
</protein>
<dbReference type="Pfam" id="PF13884">
    <property type="entry name" value="Peptidase_S74"/>
    <property type="match status" value="1"/>
</dbReference>
<dbReference type="Proteomes" id="UP000177996">
    <property type="component" value="Unassembled WGS sequence"/>
</dbReference>
<name>A0A1G2DA46_9BACT</name>
<evidence type="ECO:0000313" key="2">
    <source>
        <dbReference type="EMBL" id="OGZ10486.1"/>
    </source>
</evidence>
<dbReference type="InterPro" id="IPR030392">
    <property type="entry name" value="S74_ICA"/>
</dbReference>